<evidence type="ECO:0000259" key="5">
    <source>
        <dbReference type="PROSITE" id="PS51206"/>
    </source>
</evidence>
<dbReference type="PANTHER" id="PTHR35372:SF2">
    <property type="entry name" value="SF3 HELICASE DOMAIN-CONTAINING PROTEIN"/>
    <property type="match status" value="1"/>
</dbReference>
<dbReference type="EMBL" id="LAZR01029943">
    <property type="protein sequence ID" value="KKL58095.1"/>
    <property type="molecule type" value="Genomic_DNA"/>
</dbReference>
<dbReference type="GO" id="GO:0005524">
    <property type="term" value="F:ATP binding"/>
    <property type="evidence" value="ECO:0007669"/>
    <property type="project" value="UniProtKB-KW"/>
</dbReference>
<dbReference type="InterPro" id="IPR051620">
    <property type="entry name" value="ORF904-like_C"/>
</dbReference>
<keyword evidence="4" id="KW-0067">ATP-binding</keyword>
<reference evidence="6" key="1">
    <citation type="journal article" date="2015" name="Nature">
        <title>Complex archaea that bridge the gap between prokaryotes and eukaryotes.</title>
        <authorList>
            <person name="Spang A."/>
            <person name="Saw J.H."/>
            <person name="Jorgensen S.L."/>
            <person name="Zaremba-Niedzwiedzka K."/>
            <person name="Martijn J."/>
            <person name="Lind A.E."/>
            <person name="van Eijk R."/>
            <person name="Schleper C."/>
            <person name="Guy L."/>
            <person name="Ettema T.J."/>
        </authorList>
    </citation>
    <scope>NUCLEOTIDE SEQUENCE</scope>
</reference>
<dbReference type="SUPFAM" id="SSF52540">
    <property type="entry name" value="P-loop containing nucleoside triphosphate hydrolases"/>
    <property type="match status" value="1"/>
</dbReference>
<evidence type="ECO:0000256" key="4">
    <source>
        <dbReference type="ARBA" id="ARBA00022840"/>
    </source>
</evidence>
<name>A0A0F9FLE1_9ZZZZ</name>
<dbReference type="InterPro" id="IPR014015">
    <property type="entry name" value="Helicase_SF3_DNA-vir"/>
</dbReference>
<evidence type="ECO:0000256" key="1">
    <source>
        <dbReference type="ARBA" id="ARBA00022741"/>
    </source>
</evidence>
<accession>A0A0F9FLE1</accession>
<dbReference type="Pfam" id="PF03288">
    <property type="entry name" value="Pox_D5"/>
    <property type="match status" value="1"/>
</dbReference>
<dbReference type="Gene3D" id="3.40.50.300">
    <property type="entry name" value="P-loop containing nucleotide triphosphate hydrolases"/>
    <property type="match status" value="1"/>
</dbReference>
<evidence type="ECO:0000256" key="2">
    <source>
        <dbReference type="ARBA" id="ARBA00022801"/>
    </source>
</evidence>
<feature type="domain" description="SF3 helicase" evidence="5">
    <location>
        <begin position="35"/>
        <end position="194"/>
    </location>
</feature>
<keyword evidence="1" id="KW-0547">Nucleotide-binding</keyword>
<dbReference type="InterPro" id="IPR004968">
    <property type="entry name" value="DNA_primase/NTPase_C"/>
</dbReference>
<dbReference type="Pfam" id="PF19263">
    <property type="entry name" value="DUF5906"/>
    <property type="match status" value="1"/>
</dbReference>
<evidence type="ECO:0000313" key="6">
    <source>
        <dbReference type="EMBL" id="KKL58095.1"/>
    </source>
</evidence>
<dbReference type="InterPro" id="IPR006500">
    <property type="entry name" value="Helicase_put_C_phage/plasmid"/>
</dbReference>
<dbReference type="PANTHER" id="PTHR35372">
    <property type="entry name" value="ATP BINDING PROTEIN-RELATED"/>
    <property type="match status" value="1"/>
</dbReference>
<dbReference type="InterPro" id="IPR045455">
    <property type="entry name" value="NrS-1_pol-like_helicase"/>
</dbReference>
<gene>
    <name evidence="6" type="ORF">LCGC14_2228840</name>
</gene>
<dbReference type="PROSITE" id="PS51206">
    <property type="entry name" value="SF3_HELICASE_1"/>
    <property type="match status" value="1"/>
</dbReference>
<protein>
    <recommendedName>
        <fullName evidence="5">SF3 helicase domain-containing protein</fullName>
    </recommendedName>
</protein>
<dbReference type="InterPro" id="IPR027417">
    <property type="entry name" value="P-loop_NTPase"/>
</dbReference>
<dbReference type="GO" id="GO:0004386">
    <property type="term" value="F:helicase activity"/>
    <property type="evidence" value="ECO:0007669"/>
    <property type="project" value="UniProtKB-KW"/>
</dbReference>
<proteinExistence type="predicted"/>
<comment type="caution">
    <text evidence="6">The sequence shown here is derived from an EMBL/GenBank/DDBJ whole genome shotgun (WGS) entry which is preliminary data.</text>
</comment>
<organism evidence="6">
    <name type="scientific">marine sediment metagenome</name>
    <dbReference type="NCBI Taxonomy" id="412755"/>
    <lineage>
        <taxon>unclassified sequences</taxon>
        <taxon>metagenomes</taxon>
        <taxon>ecological metagenomes</taxon>
    </lineage>
</organism>
<dbReference type="AlphaFoldDB" id="A0A0F9FLE1"/>
<sequence>MITMLAPVNYYYTGMPKQPALWFSGLDRWHSGDKDTIDYLQRFTGMCLTGDISSRVFSVFHGEGKNGKSVFLDSITGLFGDYAGIAARTLIIASRSKEHPTEVADLKGKRLAIASETNKHDKLKSGLIKSLTGDERQKARLMHKDFFEFKQTAKIVLESNYLLAIDDQGEAIWDRIHYLLWAVKIPKEEWDTKMIKKLKKEWTGILRWAVAGCLKWQEDGTLIPTEAICRHTEEYRNEQDPMPEFVQHCVEPDPSGTGAPVDFLYHIWRCWCSRDGSRPGKKNAFLRALLAASEGVSVAEGDEGAGQTIIGIKTTKRAEQIESEGI</sequence>
<dbReference type="NCBIfam" id="TIGR01613">
    <property type="entry name" value="primase_Cterm"/>
    <property type="match status" value="1"/>
</dbReference>
<keyword evidence="2" id="KW-0378">Hydrolase</keyword>
<evidence type="ECO:0000256" key="3">
    <source>
        <dbReference type="ARBA" id="ARBA00022806"/>
    </source>
</evidence>
<keyword evidence="3" id="KW-0347">Helicase</keyword>
<dbReference type="GO" id="GO:0016787">
    <property type="term" value="F:hydrolase activity"/>
    <property type="evidence" value="ECO:0007669"/>
    <property type="project" value="UniProtKB-KW"/>
</dbReference>